<name>A0A9W7BFW5_9STRA</name>
<feature type="compositionally biased region" description="Basic and acidic residues" evidence="4">
    <location>
        <begin position="781"/>
        <end position="797"/>
    </location>
</feature>
<keyword evidence="7" id="KW-1185">Reference proteome</keyword>
<dbReference type="PROSITE" id="PS50222">
    <property type="entry name" value="EF_HAND_2"/>
    <property type="match status" value="3"/>
</dbReference>
<dbReference type="InterPro" id="IPR002048">
    <property type="entry name" value="EF_hand_dom"/>
</dbReference>
<evidence type="ECO:0000256" key="2">
    <source>
        <dbReference type="ARBA" id="ARBA00022737"/>
    </source>
</evidence>
<comment type="caution">
    <text evidence="6">The sequence shown here is derived from an EMBL/GenBank/DDBJ whole genome shotgun (WGS) entry which is preliminary data.</text>
</comment>
<keyword evidence="2" id="KW-0677">Repeat</keyword>
<dbReference type="PROSITE" id="PS00018">
    <property type="entry name" value="EF_HAND_1"/>
    <property type="match status" value="2"/>
</dbReference>
<proteinExistence type="predicted"/>
<feature type="domain" description="EF-hand" evidence="5">
    <location>
        <begin position="439"/>
        <end position="474"/>
    </location>
</feature>
<accession>A0A9W7BFW5</accession>
<evidence type="ECO:0000256" key="3">
    <source>
        <dbReference type="ARBA" id="ARBA00022837"/>
    </source>
</evidence>
<feature type="domain" description="EF-hand" evidence="5">
    <location>
        <begin position="475"/>
        <end position="510"/>
    </location>
</feature>
<feature type="domain" description="EF-hand" evidence="5">
    <location>
        <begin position="403"/>
        <end position="438"/>
    </location>
</feature>
<dbReference type="InterPro" id="IPR011992">
    <property type="entry name" value="EF-hand-dom_pair"/>
</dbReference>
<feature type="compositionally biased region" description="Polar residues" evidence="4">
    <location>
        <begin position="752"/>
        <end position="765"/>
    </location>
</feature>
<dbReference type="SUPFAM" id="SSF47473">
    <property type="entry name" value="EF-hand"/>
    <property type="match status" value="2"/>
</dbReference>
<dbReference type="Pfam" id="PF13499">
    <property type="entry name" value="EF-hand_7"/>
    <property type="match status" value="1"/>
</dbReference>
<reference evidence="7" key="1">
    <citation type="journal article" date="2023" name="Commun. Biol.">
        <title>Genome analysis of Parmales, the sister group of diatoms, reveals the evolutionary specialization of diatoms from phago-mixotrophs to photoautotrophs.</title>
        <authorList>
            <person name="Ban H."/>
            <person name="Sato S."/>
            <person name="Yoshikawa S."/>
            <person name="Yamada K."/>
            <person name="Nakamura Y."/>
            <person name="Ichinomiya M."/>
            <person name="Sato N."/>
            <person name="Blanc-Mathieu R."/>
            <person name="Endo H."/>
            <person name="Kuwata A."/>
            <person name="Ogata H."/>
        </authorList>
    </citation>
    <scope>NUCLEOTIDE SEQUENCE [LARGE SCALE GENOMIC DNA]</scope>
    <source>
        <strain evidence="7">NIES 3699</strain>
    </source>
</reference>
<dbReference type="PANTHER" id="PTHR34524:SF6">
    <property type="entry name" value="CALCYPHOSINE LIKE"/>
    <property type="match status" value="1"/>
</dbReference>
<organism evidence="6 7">
    <name type="scientific">Triparma verrucosa</name>
    <dbReference type="NCBI Taxonomy" id="1606542"/>
    <lineage>
        <taxon>Eukaryota</taxon>
        <taxon>Sar</taxon>
        <taxon>Stramenopiles</taxon>
        <taxon>Ochrophyta</taxon>
        <taxon>Bolidophyceae</taxon>
        <taxon>Parmales</taxon>
        <taxon>Triparmaceae</taxon>
        <taxon>Triparma</taxon>
    </lineage>
</organism>
<dbReference type="PANTHER" id="PTHR34524">
    <property type="entry name" value="CALCYPHOSIN"/>
    <property type="match status" value="1"/>
</dbReference>
<dbReference type="AlphaFoldDB" id="A0A9W7BFW5"/>
<sequence length="797" mass="87166">MGPPLIANSTLVLRETLLGALKGRLEDSNELRIHASDFHTAVEQLGMSFGTKDVDEIMVMCKIGEDGYIDFEGFETHCIEARQMAKSQPRVIAKKGKASSSAAAVQPLRPGDAHKMMAEAERQTQIVRVNEDKIRELYEDFDDASINTMQFKKALTDMGLVINTDLESLLRKSECCDTSFGQILRALCVADHGNKAVLGDMGVASPQGGATSAQTNARKDDRWSGGKRTAPQKATSLISQSSADSERTDIGARGAGSRKGKFFTDSAGVTGTLDQGEPKVMFSTSRMQMLDGLTPGAIAPTGVNCEQKMLKQQIFSLVRKMDAGEITATIFQDKLFTMGFEIPNSVVQLLKNFESSGKVNFKEFIGAFDKYFDARSGESTAPPAKIEGIKGTIRACLKEKGASGVANLAKVFRDMDEDGSHSLSLSEFKKGIYGYGLELDSNDLRLLFNSFDTDGNGQLSYDEFMTAIRGEMNSQRMILCRQAFQVLDKTGTGTIDTEDVMAVYDPTNHPDVISGMISPDEALAQFLDAFDGDDHDGHVTIGEFLNYYRNVSATIDDDEEFKCMLRTEWGLDDMPPPPPSFSRNKKGEMVNKPLAGQDHGNIISWGQQASHLEKRQEGNTHTHKVISNTLHSGGMKVNDWSKIKEEGMKALDDEFQNTAIGHRQRKNIQVKSTIDVTHWDVFDPSQKQERVKIAAEISPPNKRKQNAANNEALYGRPSPFGTDNGKKNAAKISPKSASKLKPKSMAEFASITVESGETGSSSPSNGEGAMAKWGGTTDYVDGPREAKMKDPRNILGI</sequence>
<feature type="compositionally biased region" description="Polar residues" evidence="4">
    <location>
        <begin position="232"/>
        <end position="243"/>
    </location>
</feature>
<evidence type="ECO:0000259" key="5">
    <source>
        <dbReference type="PROSITE" id="PS50222"/>
    </source>
</evidence>
<feature type="region of interest" description="Disordered" evidence="4">
    <location>
        <begin position="701"/>
        <end position="797"/>
    </location>
</feature>
<keyword evidence="3" id="KW-0106">Calcium</keyword>
<evidence type="ECO:0000313" key="6">
    <source>
        <dbReference type="EMBL" id="GMH89766.1"/>
    </source>
</evidence>
<keyword evidence="1" id="KW-0479">Metal-binding</keyword>
<protein>
    <recommendedName>
        <fullName evidence="5">EF-hand domain-containing protein</fullName>
    </recommendedName>
</protein>
<gene>
    <name evidence="6" type="ORF">TrVE_jg6264</name>
</gene>
<dbReference type="GO" id="GO:0005509">
    <property type="term" value="F:calcium ion binding"/>
    <property type="evidence" value="ECO:0007669"/>
    <property type="project" value="InterPro"/>
</dbReference>
<dbReference type="SMART" id="SM00054">
    <property type="entry name" value="EFh"/>
    <property type="match status" value="3"/>
</dbReference>
<feature type="region of interest" description="Disordered" evidence="4">
    <location>
        <begin position="205"/>
        <end position="257"/>
    </location>
</feature>
<dbReference type="Proteomes" id="UP001165160">
    <property type="component" value="Unassembled WGS sequence"/>
</dbReference>
<dbReference type="InterPro" id="IPR051581">
    <property type="entry name" value="Ca-bind"/>
</dbReference>
<dbReference type="CDD" id="cd00051">
    <property type="entry name" value="EFh"/>
    <property type="match status" value="1"/>
</dbReference>
<dbReference type="Gene3D" id="1.10.238.10">
    <property type="entry name" value="EF-hand"/>
    <property type="match status" value="3"/>
</dbReference>
<dbReference type="EMBL" id="BRXX01000098">
    <property type="protein sequence ID" value="GMH89766.1"/>
    <property type="molecule type" value="Genomic_DNA"/>
</dbReference>
<evidence type="ECO:0000313" key="7">
    <source>
        <dbReference type="Proteomes" id="UP001165160"/>
    </source>
</evidence>
<evidence type="ECO:0000256" key="4">
    <source>
        <dbReference type="SAM" id="MobiDB-lite"/>
    </source>
</evidence>
<dbReference type="InterPro" id="IPR018247">
    <property type="entry name" value="EF_Hand_1_Ca_BS"/>
</dbReference>
<evidence type="ECO:0000256" key="1">
    <source>
        <dbReference type="ARBA" id="ARBA00022723"/>
    </source>
</evidence>
<feature type="compositionally biased region" description="Low complexity" evidence="4">
    <location>
        <begin position="730"/>
        <end position="746"/>
    </location>
</feature>